<feature type="compositionally biased region" description="Basic and acidic residues" evidence="1">
    <location>
        <begin position="120"/>
        <end position="131"/>
    </location>
</feature>
<organism evidence="2 3">
    <name type="scientific">Ligilactobacillus murinus</name>
    <dbReference type="NCBI Taxonomy" id="1622"/>
    <lineage>
        <taxon>Bacteria</taxon>
        <taxon>Bacillati</taxon>
        <taxon>Bacillota</taxon>
        <taxon>Bacilli</taxon>
        <taxon>Lactobacillales</taxon>
        <taxon>Lactobacillaceae</taxon>
        <taxon>Ligilactobacillus</taxon>
    </lineage>
</organism>
<accession>A0AAE7BQQ7</accession>
<gene>
    <name evidence="2" type="ORF">FEE40_10240</name>
</gene>
<name>A0AAE7BQQ7_9LACO</name>
<dbReference type="AlphaFoldDB" id="A0AAE7BQQ7"/>
<dbReference type="Proteomes" id="UP000463931">
    <property type="component" value="Chromosome"/>
</dbReference>
<feature type="region of interest" description="Disordered" evidence="1">
    <location>
        <begin position="112"/>
        <end position="131"/>
    </location>
</feature>
<evidence type="ECO:0000313" key="3">
    <source>
        <dbReference type="Proteomes" id="UP000463931"/>
    </source>
</evidence>
<dbReference type="RefSeq" id="WP_163588410.1">
    <property type="nucleotide sequence ID" value="NZ_CP040852.1"/>
</dbReference>
<evidence type="ECO:0000313" key="2">
    <source>
        <dbReference type="EMBL" id="QIA90503.1"/>
    </source>
</evidence>
<proteinExistence type="predicted"/>
<dbReference type="EMBL" id="CP040852">
    <property type="protein sequence ID" value="QIA90503.1"/>
    <property type="molecule type" value="Genomic_DNA"/>
</dbReference>
<reference evidence="2 3" key="1">
    <citation type="journal article" date="2019" name="Nat. Med.">
        <title>Preventing dysbiosis of the neonatal mouse intestinal microbiome protects against late-onset sepsis.</title>
        <authorList>
            <person name="Singer J.R."/>
            <person name="Blosser E.G."/>
            <person name="Zindl C.L."/>
            <person name="Silberger D.J."/>
            <person name="Conlan S."/>
            <person name="Laufer V.A."/>
            <person name="DiToro D."/>
            <person name="Deming C."/>
            <person name="Kumar R."/>
            <person name="Morrow C.D."/>
            <person name="Segre J.A."/>
            <person name="Gray M.J."/>
            <person name="Randolph D.A."/>
            <person name="Weaver C.T."/>
        </authorList>
    </citation>
    <scope>NUCLEOTIDE SEQUENCE [LARGE SCALE GENOMIC DNA]</scope>
    <source>
        <strain evidence="2 3">V10</strain>
    </source>
</reference>
<sequence>MEKTKVTFKHEVFGLKEDQTLIDSPKNIKVMAKYYTKLLNTVADDEEKEDSMEQLVSGTLKMTDIVLECSTDLLTLSKESRQKLEDLSFAPMFKTFKEMLLVCLGVDMGLDNDATEEEQDPKSKPDELSGN</sequence>
<evidence type="ECO:0000256" key="1">
    <source>
        <dbReference type="SAM" id="MobiDB-lite"/>
    </source>
</evidence>
<protein>
    <submittedName>
        <fullName evidence="2">Uncharacterized protein</fullName>
    </submittedName>
</protein>